<dbReference type="SUPFAM" id="SSF81383">
    <property type="entry name" value="F-box domain"/>
    <property type="match status" value="1"/>
</dbReference>
<name>A0A371CJP3_9APHY</name>
<feature type="transmembrane region" description="Helical" evidence="2">
    <location>
        <begin position="9"/>
        <end position="28"/>
    </location>
</feature>
<keyword evidence="2" id="KW-0472">Membrane</keyword>
<keyword evidence="5" id="KW-1185">Reference proteome</keyword>
<gene>
    <name evidence="4" type="ORF">OH76DRAFT_1423651</name>
</gene>
<sequence length="1276" mass="142497">MTNAGATELVYLLVLACELLAGSLIAVVCHVGQHSRGTHSIGVALHGGVACCDNDSRCRYGRLVILLPEDLKTFRRSVRIQDVYLDPGYFRSQNDSLRRVRDVSEDGRRIHLTPWSWDSLRRIGYTVAHDHLIQNGRASSLILHSDKEYISITLGPGPLMPTILDETLRWLDSNTTIRGVHTGRLCFLTKVVLICVDGTSDNMDITYRGRSEFHSPSDGPGTCEVTMSWSLEANLLLFDIMLAYIPHGRSALRLSGATGPLSTSRTRTWTGTSVALTQSSTNHILGLRTSEHRARSPSTQRRAVQTASTISFASYNDAMLEDILRELNVSHLLLTATSEVVAAESIPARGRPTLDYLSIEGCSAHNQDAGLLYELICMFSDIGTLEFTCGPWKPVIASTLFGERTTLPLIRKLDMYGEYQATTDGTFELLRRSGSLEGALTQLEFVTIFSTILPAFFSFIPDAATHLVTLNLMAFGVFCEHRDGTPYPLRLPLFPALRRLGLDIEIDSDDAITDSSEYVRNAVNVYADLLSTSSSFPVLNIFRLYVSDSSLALRTFTHSAERTDAWRRFGDALVALPAISSIRFDFADVVKKRRLLERLEHRRRAQGLLMKFFEQHIPALWHYDCRVCGTAAAGQGNNPGVPTPAARRIQSDERTEMSTGGVTVPYAFDTDHSLRASEFSKTGRQASVMVSSSSVNASQRRLWLVLNSRGHHRDATTKWFWIRAVWGEGSLDESREVSTGPWQAGTSNLLRGGATGPRHYTTQIEVRAPIGSSTRPIRLWLGSASSPSSATYNYAEEVIFCAEDQDLAAMVATTRRKAKQNAFLAFRRLPTEVLLMVLEELSDDKQSLLSCCLVSHKWLSLGRTFLFRTVSIVSTKDGPDLFSGFLCFLQHSDMGKHVRKLTLSAPPLSFFPEDVTPLDENPDDLVYHLCTPCSIDTIRHILDHTAGLRDLNLHLLLFTPSGCPLAINARRPILDSLCLRNCTALNKNPELFFEVICTFSDIGTLSFMGGPWSEPVPPDRLFSQRELPLIHGVYIYGKYEATTYGTFDLLRRSGSLNGTLTEFEIETTYDNIIHSFLSFLPEASTHLVYLNLESFCAFCEHPEGTPYPLRFPLFPALRRLGLEIDLDTDDYLPLRSRDVRNVINVYVHLLSASSSFPVLTRVDFHIIRGVRAPETFRHSAERTPAWRLLGEALVALPAIAAITFVLADIPAEERREIDPIVDWRTGTLMQLFFEHYVPALYAKRPLYSLLHDNEAAGYESDNDRQGTLDGDREYIP</sequence>
<dbReference type="EMBL" id="KZ857551">
    <property type="protein sequence ID" value="RDX40512.1"/>
    <property type="molecule type" value="Genomic_DNA"/>
</dbReference>
<keyword evidence="2" id="KW-1133">Transmembrane helix</keyword>
<accession>A0A371CJP3</accession>
<evidence type="ECO:0000256" key="2">
    <source>
        <dbReference type="SAM" id="Phobius"/>
    </source>
</evidence>
<dbReference type="OrthoDB" id="2755939at2759"/>
<evidence type="ECO:0000313" key="5">
    <source>
        <dbReference type="Proteomes" id="UP000256964"/>
    </source>
</evidence>
<evidence type="ECO:0000259" key="3">
    <source>
        <dbReference type="Pfam" id="PF12937"/>
    </source>
</evidence>
<dbReference type="InterPro" id="IPR036047">
    <property type="entry name" value="F-box-like_dom_sf"/>
</dbReference>
<evidence type="ECO:0000256" key="1">
    <source>
        <dbReference type="SAM" id="MobiDB-lite"/>
    </source>
</evidence>
<keyword evidence="2" id="KW-0812">Transmembrane</keyword>
<dbReference type="Proteomes" id="UP000256964">
    <property type="component" value="Unassembled WGS sequence"/>
</dbReference>
<proteinExistence type="predicted"/>
<reference evidence="4 5" key="1">
    <citation type="journal article" date="2018" name="Biotechnol. Biofuels">
        <title>Integrative visual omics of the white-rot fungus Polyporus brumalis exposes the biotechnological potential of its oxidative enzymes for delignifying raw plant biomass.</title>
        <authorList>
            <person name="Miyauchi S."/>
            <person name="Rancon A."/>
            <person name="Drula E."/>
            <person name="Hage H."/>
            <person name="Chaduli D."/>
            <person name="Favel A."/>
            <person name="Grisel S."/>
            <person name="Henrissat B."/>
            <person name="Herpoel-Gimbert I."/>
            <person name="Ruiz-Duenas F.J."/>
            <person name="Chevret D."/>
            <person name="Hainaut M."/>
            <person name="Lin J."/>
            <person name="Wang M."/>
            <person name="Pangilinan J."/>
            <person name="Lipzen A."/>
            <person name="Lesage-Meessen L."/>
            <person name="Navarro D."/>
            <person name="Riley R."/>
            <person name="Grigoriev I.V."/>
            <person name="Zhou S."/>
            <person name="Raouche S."/>
            <person name="Rosso M.N."/>
        </authorList>
    </citation>
    <scope>NUCLEOTIDE SEQUENCE [LARGE SCALE GENOMIC DNA]</scope>
    <source>
        <strain evidence="4 5">BRFM 1820</strain>
    </source>
</reference>
<evidence type="ECO:0000313" key="4">
    <source>
        <dbReference type="EMBL" id="RDX40512.1"/>
    </source>
</evidence>
<dbReference type="InterPro" id="IPR001810">
    <property type="entry name" value="F-box_dom"/>
</dbReference>
<dbReference type="AlphaFoldDB" id="A0A371CJP3"/>
<organism evidence="4 5">
    <name type="scientific">Lentinus brumalis</name>
    <dbReference type="NCBI Taxonomy" id="2498619"/>
    <lineage>
        <taxon>Eukaryota</taxon>
        <taxon>Fungi</taxon>
        <taxon>Dikarya</taxon>
        <taxon>Basidiomycota</taxon>
        <taxon>Agaricomycotina</taxon>
        <taxon>Agaricomycetes</taxon>
        <taxon>Polyporales</taxon>
        <taxon>Polyporaceae</taxon>
        <taxon>Lentinus</taxon>
    </lineage>
</organism>
<feature type="domain" description="F-box" evidence="3">
    <location>
        <begin position="827"/>
        <end position="871"/>
    </location>
</feature>
<feature type="region of interest" description="Disordered" evidence="1">
    <location>
        <begin position="735"/>
        <end position="754"/>
    </location>
</feature>
<protein>
    <recommendedName>
        <fullName evidence="3">F-box domain-containing protein</fullName>
    </recommendedName>
</protein>
<dbReference type="Pfam" id="PF12937">
    <property type="entry name" value="F-box-like"/>
    <property type="match status" value="1"/>
</dbReference>
<feature type="compositionally biased region" description="Polar residues" evidence="1">
    <location>
        <begin position="740"/>
        <end position="749"/>
    </location>
</feature>